<reference evidence="10 11" key="1">
    <citation type="journal article" date="2010" name="Stand. Genomic Sci.">
        <title>Non-contiguous finished genome sequence of Aminomonas paucivorans type strain (GLU-3).</title>
        <authorList>
            <person name="Pitluck S."/>
            <person name="Yasawong M."/>
            <person name="Held B."/>
            <person name="Lapidus A."/>
            <person name="Nolan M."/>
            <person name="Copeland A."/>
            <person name="Lucas S."/>
            <person name="Del Rio T.G."/>
            <person name="Tice H."/>
            <person name="Cheng J.F."/>
            <person name="Chertkov O."/>
            <person name="Goodwin L."/>
            <person name="Tapia R."/>
            <person name="Han C."/>
            <person name="Liolios K."/>
            <person name="Ivanova N."/>
            <person name="Mavromatis K."/>
            <person name="Ovchinnikova G."/>
            <person name="Pati A."/>
            <person name="Chen A."/>
            <person name="Palaniappan K."/>
            <person name="Land M."/>
            <person name="Hauser L."/>
            <person name="Chang Y.J."/>
            <person name="Jeffries C.D."/>
            <person name="Pukall R."/>
            <person name="Spring S."/>
            <person name="Rohde M."/>
            <person name="Sikorski J."/>
            <person name="Goker M."/>
            <person name="Woyke T."/>
            <person name="Bristow J."/>
            <person name="Eisen J.A."/>
            <person name="Markowitz V."/>
            <person name="Hugenholtz P."/>
            <person name="Kyrpides N.C."/>
            <person name="Klenk H.P."/>
        </authorList>
    </citation>
    <scope>NUCLEOTIDE SEQUENCE [LARGE SCALE GENOMIC DNA]</scope>
    <source>
        <strain evidence="10 11">DSM 12260</strain>
    </source>
</reference>
<keyword evidence="4 7" id="KW-0812">Transmembrane</keyword>
<feature type="transmembrane region" description="Helical" evidence="7">
    <location>
        <begin position="164"/>
        <end position="187"/>
    </location>
</feature>
<dbReference type="Pfam" id="PF13632">
    <property type="entry name" value="Glyco_trans_2_3"/>
    <property type="match status" value="1"/>
</dbReference>
<dbReference type="GO" id="GO:0016757">
    <property type="term" value="F:glycosyltransferase activity"/>
    <property type="evidence" value="ECO:0007669"/>
    <property type="project" value="UniProtKB-KW"/>
</dbReference>
<keyword evidence="5 7" id="KW-1133">Transmembrane helix</keyword>
<dbReference type="Gene3D" id="3.90.550.10">
    <property type="entry name" value="Spore Coat Polysaccharide Biosynthesis Protein SpsA, Chain A"/>
    <property type="match status" value="1"/>
</dbReference>
<dbReference type="Pfam" id="PF05157">
    <property type="entry name" value="MshEN"/>
    <property type="match status" value="1"/>
</dbReference>
<dbReference type="HOGENOM" id="CLU_020629_0_0_0"/>
<evidence type="ECO:0000313" key="10">
    <source>
        <dbReference type="EMBL" id="EFQ24626.1"/>
    </source>
</evidence>
<evidence type="ECO:0000256" key="2">
    <source>
        <dbReference type="ARBA" id="ARBA00022676"/>
    </source>
</evidence>
<dbReference type="EMBL" id="CM001022">
    <property type="protein sequence ID" value="EFQ24626.1"/>
    <property type="molecule type" value="Genomic_DNA"/>
</dbReference>
<organism evidence="10 11">
    <name type="scientific">Aminomonas paucivorans DSM 12260</name>
    <dbReference type="NCBI Taxonomy" id="584708"/>
    <lineage>
        <taxon>Bacteria</taxon>
        <taxon>Thermotogati</taxon>
        <taxon>Synergistota</taxon>
        <taxon>Synergistia</taxon>
        <taxon>Synergistales</taxon>
        <taxon>Synergistaceae</taxon>
        <taxon>Aminomonas</taxon>
    </lineage>
</organism>
<dbReference type="InterPro" id="IPR007831">
    <property type="entry name" value="T2SS_GspE_N"/>
</dbReference>
<feature type="domain" description="Glycosyltransferase 2-like" evidence="9">
    <location>
        <begin position="329"/>
        <end position="523"/>
    </location>
</feature>
<keyword evidence="3" id="KW-0808">Transferase</keyword>
<dbReference type="PANTHER" id="PTHR43867">
    <property type="entry name" value="CELLULOSE SYNTHASE CATALYTIC SUBUNIT A [UDP-FORMING]"/>
    <property type="match status" value="1"/>
</dbReference>
<evidence type="ECO:0000256" key="6">
    <source>
        <dbReference type="ARBA" id="ARBA00023136"/>
    </source>
</evidence>
<keyword evidence="11" id="KW-1185">Reference proteome</keyword>
<evidence type="ECO:0000259" key="9">
    <source>
        <dbReference type="Pfam" id="PF13632"/>
    </source>
</evidence>
<protein>
    <submittedName>
        <fullName evidence="10">General secretory system II protein E domain protein</fullName>
    </submittedName>
</protein>
<evidence type="ECO:0000313" key="11">
    <source>
        <dbReference type="Proteomes" id="UP000005096"/>
    </source>
</evidence>
<dbReference type="InterPro" id="IPR037257">
    <property type="entry name" value="T2SS_E_N_sf"/>
</dbReference>
<dbReference type="SUPFAM" id="SSF53448">
    <property type="entry name" value="Nucleotide-diphospho-sugar transferases"/>
    <property type="match status" value="1"/>
</dbReference>
<evidence type="ECO:0000256" key="7">
    <source>
        <dbReference type="SAM" id="Phobius"/>
    </source>
</evidence>
<dbReference type="GO" id="GO:0016020">
    <property type="term" value="C:membrane"/>
    <property type="evidence" value="ECO:0007669"/>
    <property type="project" value="UniProtKB-SubCell"/>
</dbReference>
<dbReference type="InterPro" id="IPR001173">
    <property type="entry name" value="Glyco_trans_2-like"/>
</dbReference>
<evidence type="ECO:0000256" key="1">
    <source>
        <dbReference type="ARBA" id="ARBA00004141"/>
    </source>
</evidence>
<dbReference type="InterPro" id="IPR029044">
    <property type="entry name" value="Nucleotide-diphossugar_trans"/>
</dbReference>
<dbReference type="PANTHER" id="PTHR43867:SF2">
    <property type="entry name" value="CELLULOSE SYNTHASE CATALYTIC SUBUNIT A [UDP-FORMING]"/>
    <property type="match status" value="1"/>
</dbReference>
<dbReference type="InterPro" id="IPR050321">
    <property type="entry name" value="Glycosyltr_2/OpgH_subfam"/>
</dbReference>
<dbReference type="Proteomes" id="UP000005096">
    <property type="component" value="Chromosome"/>
</dbReference>
<name>E3CZC9_9BACT</name>
<feature type="domain" description="Type II secretion system protein GspE N-terminal" evidence="8">
    <location>
        <begin position="56"/>
        <end position="143"/>
    </location>
</feature>
<dbReference type="STRING" id="584708.Apau_2216"/>
<gene>
    <name evidence="10" type="ORF">Apau_2216</name>
</gene>
<evidence type="ECO:0000256" key="3">
    <source>
        <dbReference type="ARBA" id="ARBA00022679"/>
    </source>
</evidence>
<comment type="subcellular location">
    <subcellularLocation>
        <location evidence="1">Membrane</location>
        <topology evidence="1">Multi-pass membrane protein</topology>
    </subcellularLocation>
</comment>
<dbReference type="eggNOG" id="COG1215">
    <property type="taxonomic scope" value="Bacteria"/>
</dbReference>
<feature type="transmembrane region" description="Helical" evidence="7">
    <location>
        <begin position="493"/>
        <end position="518"/>
    </location>
</feature>
<dbReference type="RefSeq" id="WP_006301870.1">
    <property type="nucleotide sequence ID" value="NZ_CM001022.1"/>
</dbReference>
<feature type="transmembrane region" description="Helical" evidence="7">
    <location>
        <begin position="193"/>
        <end position="215"/>
    </location>
</feature>
<feature type="transmembrane region" description="Helical" evidence="7">
    <location>
        <begin position="538"/>
        <end position="561"/>
    </location>
</feature>
<evidence type="ECO:0000256" key="5">
    <source>
        <dbReference type="ARBA" id="ARBA00022989"/>
    </source>
</evidence>
<dbReference type="CDD" id="cd06427">
    <property type="entry name" value="CESA_like_2"/>
    <property type="match status" value="1"/>
</dbReference>
<dbReference type="SUPFAM" id="SSF160246">
    <property type="entry name" value="EspE N-terminal domain-like"/>
    <property type="match status" value="1"/>
</dbReference>
<sequence>MRVGEALLKSGDIGQEDLDRALGIQKIWGSPIGTILMAQGIINGQQLARVLSEQSGLPYRNLVEEPPDPEAVSLGVRGVGEDFLRRRQMVPCEVGEGGVLGVALVNPEDREGLEELARRLGCPVEPFVTSDRDLYFALDRSFRKRYVDESVMGLFFRTPEESALVTFSGGQILFLGALVSLLAAAFWRDPTRTGTALFVAVNAFYLVSILFKLAASLQGARYEIQEQVSDEEVAALREEDLPVYTLLLPLYREPGVVPKLVEGIRNLDYPASRLDVKVLLEEDDPQTLQAFREARPPANFQIVRVPRSVPTTKPKACNYGLLFAKGEYLTIYDAEDVPERDQLKKAVAAFRKGPPELVCIQAALNYYNSEQNFLTRMFTLEYSYWFDYMLPGIEALRLPIPLGGTSNHFRTRVLRELGGWDPFNVTEDADLGVRAGAHRYRVATLNSTTYEEANSRLGNWLRQRSRWIKGYMQTYLVHMRHPLRLYRRIGGRAFWGFQLLIGGTCVTFLVNPLLWGLFLLWLTLRPEALSLLFPPGVFAMSTFCLVVGNALAIHLNMLAVFRRKLFRLTPYALLNPIYWLLHSLAAYKALWQLFTKPFYWEKTTHGLG</sequence>
<dbReference type="Gene3D" id="3.30.300.160">
    <property type="entry name" value="Type II secretion system, protein E, N-terminal domain"/>
    <property type="match status" value="1"/>
</dbReference>
<feature type="transmembrane region" description="Helical" evidence="7">
    <location>
        <begin position="573"/>
        <end position="594"/>
    </location>
</feature>
<evidence type="ECO:0000256" key="4">
    <source>
        <dbReference type="ARBA" id="ARBA00022692"/>
    </source>
</evidence>
<dbReference type="AlphaFoldDB" id="E3CZC9"/>
<dbReference type="OrthoDB" id="9768769at2"/>
<keyword evidence="6 7" id="KW-0472">Membrane</keyword>
<keyword evidence="2" id="KW-0328">Glycosyltransferase</keyword>
<dbReference type="PaxDb" id="584708-Apau_2216"/>
<evidence type="ECO:0000259" key="8">
    <source>
        <dbReference type="Pfam" id="PF05157"/>
    </source>
</evidence>
<accession>E3CZC9</accession>
<proteinExistence type="predicted"/>